<accession>A0ABS7B9G2</accession>
<evidence type="ECO:0000313" key="3">
    <source>
        <dbReference type="EMBL" id="MBW6436898.1"/>
    </source>
</evidence>
<dbReference type="Proteomes" id="UP001519863">
    <property type="component" value="Unassembled WGS sequence"/>
</dbReference>
<dbReference type="PRINTS" id="PR01438">
    <property type="entry name" value="UNVRSLSTRESS"/>
</dbReference>
<protein>
    <submittedName>
        <fullName evidence="3">Universal stress protein</fullName>
    </submittedName>
</protein>
<dbReference type="PANTHER" id="PTHR46268">
    <property type="entry name" value="STRESS RESPONSE PROTEIN NHAX"/>
    <property type="match status" value="1"/>
</dbReference>
<feature type="domain" description="UspA" evidence="2">
    <location>
        <begin position="148"/>
        <end position="284"/>
    </location>
</feature>
<evidence type="ECO:0000259" key="2">
    <source>
        <dbReference type="Pfam" id="PF00582"/>
    </source>
</evidence>
<comment type="caution">
    <text evidence="3">The sequence shown here is derived from an EMBL/GenBank/DDBJ whole genome shotgun (WGS) entry which is preliminary data.</text>
</comment>
<dbReference type="PANTHER" id="PTHR46268:SF6">
    <property type="entry name" value="UNIVERSAL STRESS PROTEIN UP12"/>
    <property type="match status" value="1"/>
</dbReference>
<gene>
    <name evidence="3" type="ORF">KZ829_24440</name>
</gene>
<sequence>MRTSTIVVAVDGTEPSRAAVRWAAREAVRDDRPLLLVHVLDWDAAANRYDFSGRRFDAAHRVADDIAARAAEEARTAAAVQVSTRVLAGDPAAQLVIASEQSGLMVLGHRGHGGFPGLGLGSVSQRVAMHAHCPVAVVRGRTDADGPVAVGADDADTADEVLETAFTAARDLGTSLVVVRSYLPVLPTYRGGFPPAEVHTPEQDDAERARLQEQLSPWRLKFPDVPVEVLLSHDTAAAVLNGVSHGSRLLVVGSRGHGVFTGTLLGSTGLQLLHHAGCPVLIVRPYR</sequence>
<evidence type="ECO:0000313" key="4">
    <source>
        <dbReference type="Proteomes" id="UP001519863"/>
    </source>
</evidence>
<reference evidence="3 4" key="1">
    <citation type="journal article" date="2013" name="Antonie Van Leeuwenhoek">
        <title>Actinoplanes hulinensis sp. nov., a novel actinomycete isolated from soybean root (Glycine max (L.) Merr).</title>
        <authorList>
            <person name="Shen Y."/>
            <person name="Liu C."/>
            <person name="Wang X."/>
            <person name="Zhao J."/>
            <person name="Jia F."/>
            <person name="Zhang Y."/>
            <person name="Wang L."/>
            <person name="Yang D."/>
            <person name="Xiang W."/>
        </authorList>
    </citation>
    <scope>NUCLEOTIDE SEQUENCE [LARGE SCALE GENOMIC DNA]</scope>
    <source>
        <strain evidence="3 4">NEAU-M9</strain>
    </source>
</reference>
<proteinExistence type="inferred from homology"/>
<organism evidence="3 4">
    <name type="scientific">Actinoplanes hulinensis</name>
    <dbReference type="NCBI Taxonomy" id="1144547"/>
    <lineage>
        <taxon>Bacteria</taxon>
        <taxon>Bacillati</taxon>
        <taxon>Actinomycetota</taxon>
        <taxon>Actinomycetes</taxon>
        <taxon>Micromonosporales</taxon>
        <taxon>Micromonosporaceae</taxon>
        <taxon>Actinoplanes</taxon>
    </lineage>
</organism>
<dbReference type="EMBL" id="JAHXZI010000013">
    <property type="protein sequence ID" value="MBW6436898.1"/>
    <property type="molecule type" value="Genomic_DNA"/>
</dbReference>
<keyword evidence="4" id="KW-1185">Reference proteome</keyword>
<dbReference type="RefSeq" id="WP_220146251.1">
    <property type="nucleotide sequence ID" value="NZ_JAHXZI010000013.1"/>
</dbReference>
<feature type="domain" description="UspA" evidence="2">
    <location>
        <begin position="5"/>
        <end position="139"/>
    </location>
</feature>
<dbReference type="InterPro" id="IPR006015">
    <property type="entry name" value="Universal_stress_UspA"/>
</dbReference>
<dbReference type="InterPro" id="IPR014729">
    <property type="entry name" value="Rossmann-like_a/b/a_fold"/>
</dbReference>
<dbReference type="Gene3D" id="3.40.50.620">
    <property type="entry name" value="HUPs"/>
    <property type="match status" value="2"/>
</dbReference>
<dbReference type="Pfam" id="PF00582">
    <property type="entry name" value="Usp"/>
    <property type="match status" value="2"/>
</dbReference>
<name>A0ABS7B9G2_9ACTN</name>
<comment type="similarity">
    <text evidence="1">Belongs to the universal stress protein A family.</text>
</comment>
<dbReference type="InterPro" id="IPR006016">
    <property type="entry name" value="UspA"/>
</dbReference>
<evidence type="ECO:0000256" key="1">
    <source>
        <dbReference type="ARBA" id="ARBA00008791"/>
    </source>
</evidence>
<dbReference type="SUPFAM" id="SSF52402">
    <property type="entry name" value="Adenine nucleotide alpha hydrolases-like"/>
    <property type="match status" value="2"/>
</dbReference>